<feature type="region of interest" description="Disordered" evidence="2">
    <location>
        <begin position="277"/>
        <end position="541"/>
    </location>
</feature>
<keyword evidence="1" id="KW-0175">Coiled coil</keyword>
<keyword evidence="3" id="KW-1133">Transmembrane helix</keyword>
<feature type="compositionally biased region" description="Basic and acidic residues" evidence="2">
    <location>
        <begin position="521"/>
        <end position="536"/>
    </location>
</feature>
<keyword evidence="3" id="KW-0472">Membrane</keyword>
<name>A0A5J4USH9_9EUKA</name>
<feature type="compositionally biased region" description="Basic and acidic residues" evidence="2">
    <location>
        <begin position="418"/>
        <end position="427"/>
    </location>
</feature>
<feature type="compositionally biased region" description="Pro residues" evidence="2">
    <location>
        <begin position="241"/>
        <end position="250"/>
    </location>
</feature>
<feature type="non-terminal residue" evidence="4">
    <location>
        <position position="785"/>
    </location>
</feature>
<gene>
    <name evidence="4" type="ORF">EZS28_031095</name>
</gene>
<feature type="compositionally biased region" description="Basic and acidic residues" evidence="2">
    <location>
        <begin position="277"/>
        <end position="389"/>
    </location>
</feature>
<feature type="compositionally biased region" description="Basic residues" evidence="2">
    <location>
        <begin position="498"/>
        <end position="520"/>
    </location>
</feature>
<feature type="compositionally biased region" description="Acidic residues" evidence="2">
    <location>
        <begin position="390"/>
        <end position="417"/>
    </location>
</feature>
<accession>A0A5J4USH9</accession>
<feature type="compositionally biased region" description="Basic and acidic residues" evidence="2">
    <location>
        <begin position="436"/>
        <end position="497"/>
    </location>
</feature>
<organism evidence="4 5">
    <name type="scientific">Streblomastix strix</name>
    <dbReference type="NCBI Taxonomy" id="222440"/>
    <lineage>
        <taxon>Eukaryota</taxon>
        <taxon>Metamonada</taxon>
        <taxon>Preaxostyla</taxon>
        <taxon>Oxymonadida</taxon>
        <taxon>Streblomastigidae</taxon>
        <taxon>Streblomastix</taxon>
    </lineage>
</organism>
<evidence type="ECO:0000313" key="4">
    <source>
        <dbReference type="EMBL" id="KAA6373378.1"/>
    </source>
</evidence>
<dbReference type="EMBL" id="SNRW01012803">
    <property type="protein sequence ID" value="KAA6373378.1"/>
    <property type="molecule type" value="Genomic_DNA"/>
</dbReference>
<protein>
    <recommendedName>
        <fullName evidence="6">Transmembrane protein</fullName>
    </recommendedName>
</protein>
<dbReference type="AlphaFoldDB" id="A0A5J4USH9"/>
<feature type="transmembrane region" description="Helical" evidence="3">
    <location>
        <begin position="96"/>
        <end position="115"/>
    </location>
</feature>
<evidence type="ECO:0000256" key="3">
    <source>
        <dbReference type="SAM" id="Phobius"/>
    </source>
</evidence>
<feature type="transmembrane region" description="Helical" evidence="3">
    <location>
        <begin position="140"/>
        <end position="161"/>
    </location>
</feature>
<sequence>MYEISQQSRPASTQINQSHPFLSFLPSFSSDYNSSTSSNQSQSSQNKPALLSPLGLIGSIDRFRGGIGLGVGGRGKGGGSRLGTVTGRFILKVFEAGIHIHAIFASVGLVFTVGINDPDIFGFSPSGRTPISQSFLAENFWYLPGAIIGAVYVISLIVRIYKMKLRGKRISSDGKKQQGQYGDTRWLLGNIQKMYDDIEFERQLTNLKEEQMKEREKQMEEDRINYQKIVEQQEREQQIPPRLPPTPPPRSKPKTKTKNKYMRLALDEILYTKSQEDQLRARNEAKQRELDKEEKERREIEQRIEQERQAEKERKKLERKIIKERKLQEEQERKEKQRQEEQMRKELEQQQQQQEKDKEQQEKEKDKIDNVDDVDKKKEQDKQEQKDEVLECSDDEEEDSDYEYEYESYYDDDEEDKENEKEKENESIKQGNIKQENVKQQKGKEQEQKNEKQDKEKEIKQEDTNKQEKQKETVEQSIKQDKDKENEQTKDKQDKDKKKSKKQEHKGKKHIRKIKKQKKNKDKDKDKQKDKEKDKSNILLNTNHIISSSSSSHPTNQPQFEQPNLTEIFIEGDIRNGLPSSTLRIHPLIPPLLHNKALRTTDLCIGPETEFNMERKIFRFFQQFDKKMKQKDLKEKEKEKLKEQKTNTADKTERFKFIIDDGKEDDQRSRDEDDDVDEERLIRLEFEKEKNLFMQNNTITMNSFEQQNADSNINTQQSIGINSGIINTNILNKTKAAIQQLTTDDLLFYHFVNLINKSDIRSKNPKYYSYYSKDIYFRPVERKAK</sequence>
<dbReference type="Proteomes" id="UP000324800">
    <property type="component" value="Unassembled WGS sequence"/>
</dbReference>
<reference evidence="4 5" key="1">
    <citation type="submission" date="2019-03" db="EMBL/GenBank/DDBJ databases">
        <title>Single cell metagenomics reveals metabolic interactions within the superorganism composed of flagellate Streblomastix strix and complex community of Bacteroidetes bacteria on its surface.</title>
        <authorList>
            <person name="Treitli S.C."/>
            <person name="Kolisko M."/>
            <person name="Husnik F."/>
            <person name="Keeling P."/>
            <person name="Hampl V."/>
        </authorList>
    </citation>
    <scope>NUCLEOTIDE SEQUENCE [LARGE SCALE GENOMIC DNA]</scope>
    <source>
        <strain evidence="4">ST1C</strain>
    </source>
</reference>
<comment type="caution">
    <text evidence="4">The sequence shown here is derived from an EMBL/GenBank/DDBJ whole genome shotgun (WGS) entry which is preliminary data.</text>
</comment>
<evidence type="ECO:0000256" key="1">
    <source>
        <dbReference type="SAM" id="Coils"/>
    </source>
</evidence>
<dbReference type="PANTHER" id="PTHR34059:SF1">
    <property type="entry name" value="EXPRESSED PROTEIN"/>
    <property type="match status" value="1"/>
</dbReference>
<evidence type="ECO:0008006" key="6">
    <source>
        <dbReference type="Google" id="ProtNLM"/>
    </source>
</evidence>
<feature type="coiled-coil region" evidence="1">
    <location>
        <begin position="624"/>
        <end position="654"/>
    </location>
</feature>
<evidence type="ECO:0000256" key="2">
    <source>
        <dbReference type="SAM" id="MobiDB-lite"/>
    </source>
</evidence>
<keyword evidence="3" id="KW-0812">Transmembrane</keyword>
<evidence type="ECO:0000313" key="5">
    <source>
        <dbReference type="Proteomes" id="UP000324800"/>
    </source>
</evidence>
<feature type="region of interest" description="Disordered" evidence="2">
    <location>
        <begin position="232"/>
        <end position="259"/>
    </location>
</feature>
<proteinExistence type="predicted"/>
<dbReference type="PANTHER" id="PTHR34059">
    <property type="entry name" value="EXPRESSED PROTEIN"/>
    <property type="match status" value="1"/>
</dbReference>